<reference evidence="2 4" key="2">
    <citation type="submission" date="2024-01" db="EMBL/GenBank/DDBJ databases">
        <title>Genome mining of biosynthetic gene clusters to explore secondary metabolites of Streptomyces sp.</title>
        <authorList>
            <person name="Baig A."/>
            <person name="Ajitkumar Shintre N."/>
            <person name="Kumar H."/>
            <person name="Anbarasu A."/>
            <person name="Ramaiah S."/>
        </authorList>
    </citation>
    <scope>NUCLEOTIDE SEQUENCE [LARGE SCALE GENOMIC DNA]</scope>
    <source>
        <strain evidence="2 4">A03</strain>
    </source>
</reference>
<reference evidence="1 3" key="1">
    <citation type="submission" date="2016-05" db="EMBL/GenBank/DDBJ databases">
        <title>Non-Contiguous Finished Genome Sequence of Streptomyces parvulus 2297 Integrated Site-Specifically with Actinophage R4.</title>
        <authorList>
            <person name="Nishizawa T."/>
            <person name="Miura T."/>
            <person name="Harada C."/>
            <person name="Guo Y."/>
            <person name="Narisawa K."/>
            <person name="Ohta H."/>
            <person name="Takahashi H."/>
            <person name="Shirai M."/>
        </authorList>
    </citation>
    <scope>NUCLEOTIDE SEQUENCE [LARGE SCALE GENOMIC DNA]</scope>
    <source>
        <strain evidence="1 3">2297</strain>
    </source>
</reference>
<protein>
    <recommendedName>
        <fullName evidence="5">SnoaL-like domain-containing protein</fullName>
    </recommendedName>
</protein>
<keyword evidence="4" id="KW-1185">Reference proteome</keyword>
<dbReference type="AlphaFoldDB" id="A0A191UTG1"/>
<dbReference type="EMBL" id="CP015866">
    <property type="protein sequence ID" value="ANJ05988.1"/>
    <property type="molecule type" value="Genomic_DNA"/>
</dbReference>
<evidence type="ECO:0008006" key="5">
    <source>
        <dbReference type="Google" id="ProtNLM"/>
    </source>
</evidence>
<dbReference type="Proteomes" id="UP000078468">
    <property type="component" value="Chromosome"/>
</dbReference>
<evidence type="ECO:0000313" key="2">
    <source>
        <dbReference type="EMBL" id="MFB8752958.1"/>
    </source>
</evidence>
<sequence length="187" mass="20687">MDDAAFQQLLLREEDLEESFYGEEPSAAYDPAFVSGDASGQAIVDLTNMLTHGTHPDTVHHASALFTNVVGSVVFHHVARFGHGTCRQVYRELFDAVQACARYRMELNDGVRLDITRVGLGPVELGDGGFLVRWLSTVDHFRIETAWAIVAQDDILTFVNARVPEESEIQRLARVAVERVTELTGAS</sequence>
<accession>A0A191UTG1</accession>
<evidence type="ECO:0000313" key="3">
    <source>
        <dbReference type="Proteomes" id="UP000078468"/>
    </source>
</evidence>
<dbReference type="Proteomes" id="UP001585018">
    <property type="component" value="Unassembled WGS sequence"/>
</dbReference>
<dbReference type="EMBL" id="JAYMRR010000021">
    <property type="protein sequence ID" value="MFB8752958.1"/>
    <property type="molecule type" value="Genomic_DNA"/>
</dbReference>
<organism evidence="1 3">
    <name type="scientific">Streptomyces parvulus</name>
    <dbReference type="NCBI Taxonomy" id="146923"/>
    <lineage>
        <taxon>Bacteria</taxon>
        <taxon>Bacillati</taxon>
        <taxon>Actinomycetota</taxon>
        <taxon>Actinomycetes</taxon>
        <taxon>Kitasatosporales</taxon>
        <taxon>Streptomycetaceae</taxon>
        <taxon>Streptomyces</taxon>
    </lineage>
</organism>
<proteinExistence type="predicted"/>
<evidence type="ECO:0000313" key="1">
    <source>
        <dbReference type="EMBL" id="ANJ05988.1"/>
    </source>
</evidence>
<evidence type="ECO:0000313" key="4">
    <source>
        <dbReference type="Proteomes" id="UP001585018"/>
    </source>
</evidence>
<dbReference type="KEGG" id="spav:Spa2297_02705"/>
<dbReference type="RefSeq" id="WP_064726368.1">
    <property type="nucleotide sequence ID" value="NZ_BMRX01000003.1"/>
</dbReference>
<gene>
    <name evidence="1" type="ORF">Spa2297_02705</name>
    <name evidence="2" type="ORF">VSS30_29470</name>
</gene>
<dbReference type="GeneID" id="91303781"/>
<name>A0A191UTG1_9ACTN</name>